<dbReference type="InterPro" id="IPR032791">
    <property type="entry name" value="YhfZ_C"/>
</dbReference>
<dbReference type="Proteomes" id="UP000198948">
    <property type="component" value="Unassembled WGS sequence"/>
</dbReference>
<evidence type="ECO:0000313" key="3">
    <source>
        <dbReference type="EMBL" id="SES06390.1"/>
    </source>
</evidence>
<dbReference type="Gene3D" id="1.10.10.10">
    <property type="entry name" value="Winged helix-like DNA-binding domain superfamily/Winged helix DNA-binding domain"/>
    <property type="match status" value="1"/>
</dbReference>
<dbReference type="InterPro" id="IPR036388">
    <property type="entry name" value="WH-like_DNA-bd_sf"/>
</dbReference>
<protein>
    <submittedName>
        <fullName evidence="3">Helix-turn-helix domain-containing protein</fullName>
    </submittedName>
</protein>
<reference evidence="3 4" key="1">
    <citation type="submission" date="2016-10" db="EMBL/GenBank/DDBJ databases">
        <authorList>
            <person name="de Groot N.N."/>
        </authorList>
    </citation>
    <scope>NUCLEOTIDE SEQUENCE [LARGE SCALE GENOMIC DNA]</scope>
    <source>
        <strain evidence="3 4">DSM 13760</strain>
    </source>
</reference>
<dbReference type="InterPro" id="IPR036390">
    <property type="entry name" value="WH_DNA-bd_sf"/>
</dbReference>
<keyword evidence="4" id="KW-1185">Reference proteome</keyword>
<sequence>MNEHFYQKTGIVITWLARDLMQLKKGDRMPIISDYQQQFDISRGTVQNALQFLKDKEAIETISKGHLGTFLSEVNYEVLQQYAISDYVVGTMPLPYSRLYEGFATGLYQNFSDHQMRLNMAYVRGSKDRIQSVVNGVYHFAVVSKFAAMEAIRREAPVEQIIDFGPYTYLSRHILLFAEAQQNQIEDQMRVGIDNSSYDQQTLTHEITKNKQVEFVEMPGHQLIYALKEGVIDAGVWNYDEIVDKNYQDLNYRFIEESQLQLDMSTAVIICHKEDAIFKTVLKKNIDQQALLATQKQVLEGNLIPRY</sequence>
<dbReference type="EMBL" id="FOHA01000025">
    <property type="protein sequence ID" value="SES06390.1"/>
    <property type="molecule type" value="Genomic_DNA"/>
</dbReference>
<evidence type="ECO:0000259" key="1">
    <source>
        <dbReference type="Pfam" id="PF14502"/>
    </source>
</evidence>
<dbReference type="OrthoDB" id="147067at2"/>
<dbReference type="SUPFAM" id="SSF46785">
    <property type="entry name" value="Winged helix' DNA-binding domain"/>
    <property type="match status" value="1"/>
</dbReference>
<evidence type="ECO:0000259" key="2">
    <source>
        <dbReference type="Pfam" id="PF14503"/>
    </source>
</evidence>
<dbReference type="RefSeq" id="WP_092653988.1">
    <property type="nucleotide sequence ID" value="NZ_FOHA01000025.1"/>
</dbReference>
<gene>
    <name evidence="3" type="ORF">SAMN04488559_12514</name>
</gene>
<feature type="domain" description="Uncharacterised protein YhfZ C-terminal" evidence="2">
    <location>
        <begin position="76"/>
        <end position="307"/>
    </location>
</feature>
<dbReference type="AlphaFoldDB" id="A0A1H9UA08"/>
<dbReference type="Pfam" id="PF14503">
    <property type="entry name" value="YhfZ_C"/>
    <property type="match status" value="1"/>
</dbReference>
<dbReference type="NCBIfam" id="NF041241">
    <property type="entry name" value="YhfZ_full"/>
    <property type="match status" value="1"/>
</dbReference>
<dbReference type="Pfam" id="PF14502">
    <property type="entry name" value="HTH_41"/>
    <property type="match status" value="1"/>
</dbReference>
<organism evidence="3 4">
    <name type="scientific">Isobaculum melis</name>
    <dbReference type="NCBI Taxonomy" id="142588"/>
    <lineage>
        <taxon>Bacteria</taxon>
        <taxon>Bacillati</taxon>
        <taxon>Bacillota</taxon>
        <taxon>Bacilli</taxon>
        <taxon>Lactobacillales</taxon>
        <taxon>Carnobacteriaceae</taxon>
        <taxon>Isobaculum</taxon>
    </lineage>
</organism>
<dbReference type="STRING" id="142588.SAMN04488559_12514"/>
<name>A0A1H9UA08_9LACT</name>
<evidence type="ECO:0000313" key="4">
    <source>
        <dbReference type="Proteomes" id="UP000198948"/>
    </source>
</evidence>
<proteinExistence type="predicted"/>
<accession>A0A1H9UA08</accession>
<feature type="domain" description="YhfZ helix-turn-helix" evidence="1">
    <location>
        <begin position="24"/>
        <end position="71"/>
    </location>
</feature>
<dbReference type="SUPFAM" id="SSF53850">
    <property type="entry name" value="Periplasmic binding protein-like II"/>
    <property type="match status" value="1"/>
</dbReference>
<dbReference type="Gene3D" id="3.40.190.10">
    <property type="entry name" value="Periplasmic binding protein-like II"/>
    <property type="match status" value="2"/>
</dbReference>
<dbReference type="InterPro" id="IPR041444">
    <property type="entry name" value="HTH_41"/>
</dbReference>